<dbReference type="AlphaFoldDB" id="A0A1Y1IMH2"/>
<keyword evidence="9" id="KW-0934">Plastid</keyword>
<evidence type="ECO:0000256" key="15">
    <source>
        <dbReference type="RuleBase" id="RU362012"/>
    </source>
</evidence>
<reference evidence="18 19" key="1">
    <citation type="journal article" date="2014" name="Nat. Commun.">
        <title>Klebsormidium flaccidum genome reveals primary factors for plant terrestrial adaptation.</title>
        <authorList>
            <person name="Hori K."/>
            <person name="Maruyama F."/>
            <person name="Fujisawa T."/>
            <person name="Togashi T."/>
            <person name="Yamamoto N."/>
            <person name="Seo M."/>
            <person name="Sato S."/>
            <person name="Yamada T."/>
            <person name="Mori H."/>
            <person name="Tajima N."/>
            <person name="Moriyama T."/>
            <person name="Ikeuchi M."/>
            <person name="Watanabe M."/>
            <person name="Wada H."/>
            <person name="Kobayashi K."/>
            <person name="Saito M."/>
            <person name="Masuda T."/>
            <person name="Sasaki-Sekimoto Y."/>
            <person name="Mashiguchi K."/>
            <person name="Awai K."/>
            <person name="Shimojima M."/>
            <person name="Masuda S."/>
            <person name="Iwai M."/>
            <person name="Nobusawa T."/>
            <person name="Narise T."/>
            <person name="Kondo S."/>
            <person name="Saito H."/>
            <person name="Sato R."/>
            <person name="Murakawa M."/>
            <person name="Ihara Y."/>
            <person name="Oshima-Yamada Y."/>
            <person name="Ohtaka K."/>
            <person name="Satoh M."/>
            <person name="Sonobe K."/>
            <person name="Ishii M."/>
            <person name="Ohtani R."/>
            <person name="Kanamori-Sato M."/>
            <person name="Honoki R."/>
            <person name="Miyazaki D."/>
            <person name="Mochizuki H."/>
            <person name="Umetsu J."/>
            <person name="Higashi K."/>
            <person name="Shibata D."/>
            <person name="Kamiya Y."/>
            <person name="Sato N."/>
            <person name="Nakamura Y."/>
            <person name="Tabata S."/>
            <person name="Ida S."/>
            <person name="Kurokawa K."/>
            <person name="Ohta H."/>
        </authorList>
    </citation>
    <scope>NUCLEOTIDE SEQUENCE [LARGE SCALE GENOMIC DNA]</scope>
    <source>
        <strain evidence="18 19">NIES-2285</strain>
    </source>
</reference>
<dbReference type="EMBL" id="DF237716">
    <property type="protein sequence ID" value="GAQ91332.1"/>
    <property type="molecule type" value="Genomic_DNA"/>
</dbReference>
<dbReference type="PROSITE" id="PS51672">
    <property type="entry name" value="ACT_LIKE"/>
    <property type="match status" value="2"/>
</dbReference>
<keyword evidence="13 15" id="KW-0456">Lyase</keyword>
<keyword evidence="6" id="KW-0150">Chloroplast</keyword>
<dbReference type="UniPathway" id="UPA00047">
    <property type="reaction ID" value="UER00054"/>
</dbReference>
<dbReference type="Gene3D" id="3.40.50.1100">
    <property type="match status" value="2"/>
</dbReference>
<dbReference type="InterPro" id="IPR036052">
    <property type="entry name" value="TrpB-like_PALP_sf"/>
</dbReference>
<evidence type="ECO:0000256" key="5">
    <source>
        <dbReference type="ARBA" id="ARBA00010869"/>
    </source>
</evidence>
<evidence type="ECO:0000256" key="4">
    <source>
        <dbReference type="ARBA" id="ARBA00004810"/>
    </source>
</evidence>
<evidence type="ECO:0000256" key="1">
    <source>
        <dbReference type="ARBA" id="ARBA00001274"/>
    </source>
</evidence>
<dbReference type="SUPFAM" id="SSF55021">
    <property type="entry name" value="ACT-like"/>
    <property type="match status" value="2"/>
</dbReference>
<evidence type="ECO:0000313" key="19">
    <source>
        <dbReference type="Proteomes" id="UP000054558"/>
    </source>
</evidence>
<accession>A0A1Y1IMH2</accession>
<dbReference type="NCBIfam" id="NF006674">
    <property type="entry name" value="PRK09224.1"/>
    <property type="match status" value="1"/>
</dbReference>
<dbReference type="GO" id="GO:0030170">
    <property type="term" value="F:pyridoxal phosphate binding"/>
    <property type="evidence" value="ECO:0007669"/>
    <property type="project" value="InterPro"/>
</dbReference>
<proteinExistence type="inferred from homology"/>
<evidence type="ECO:0000256" key="9">
    <source>
        <dbReference type="ARBA" id="ARBA00022640"/>
    </source>
</evidence>
<evidence type="ECO:0000256" key="13">
    <source>
        <dbReference type="ARBA" id="ARBA00023239"/>
    </source>
</evidence>
<evidence type="ECO:0000256" key="7">
    <source>
        <dbReference type="ARBA" id="ARBA00022605"/>
    </source>
</evidence>
<evidence type="ECO:0000256" key="2">
    <source>
        <dbReference type="ARBA" id="ARBA00001933"/>
    </source>
</evidence>
<dbReference type="InterPro" id="IPR050147">
    <property type="entry name" value="Ser/Thr_Dehydratase"/>
</dbReference>
<dbReference type="Pfam" id="PF00585">
    <property type="entry name" value="Thr_dehydrat_C"/>
    <property type="match status" value="2"/>
</dbReference>
<dbReference type="InterPro" id="IPR038110">
    <property type="entry name" value="TD_ACT-like_sf"/>
</dbReference>
<dbReference type="NCBIfam" id="TIGR01124">
    <property type="entry name" value="ilvA_2Cterm"/>
    <property type="match status" value="1"/>
</dbReference>
<dbReference type="CDD" id="cd04906">
    <property type="entry name" value="ACT_ThrD-I_1"/>
    <property type="match status" value="1"/>
</dbReference>
<sequence>MPALATPRLTSGGVLNHSSQAPVADKFPSRQLSPEAFKVSSFSFSGSTFGSPIFTGRSGTEELFKVSGRNRVVQQNCARCEVAARESFRRGDDVSRPGGGWGTTPARAAGPIRKRGASVRCRVAAREAPPGADKLALPVIEEEVPATCEKAPELPKYAAPEFPRRLPSQLQYEEGMLGGISAYTRGVGRLDLGADTLSYLKKILTSRVYDVAIESPLERANKISDRMGADIFLKREDLQKVFSFKLRGAYNMMAQLPQDALDRGVICSSAGNHAQGVALAAAQLGCSAIICMPVTTPAIKWNSVKRLGATVVLVGEAYDETQAFAKQRALEEGRVFVPPFDHPDVIAGQGTVGMEILRQHPGPIHAVFVPVGGGGLIAGIAAYVKCLRPEVKIIGVEPADANAMALSLHEGQRICLDKVGGFADGVAVKMVGDETFRICRELIDGVVLVSKDAICAAIKDVFEETRCILEPAGALALAGAKAYVKYNDSQKGGSSNGAARGGAGSMVVITSGANMNFDRLRVVAELAEVGERREAVLATSIPERPGTFKEFCRLVGPDINISEFKYRRADDAAAHVFYSVNVANDEELANLLARMANAEFPTIDMSSNDLAKTHLRHLVGGRNSVEDEVLYRFEFPERPGALLKFLDFLSPRWDITLFHYRAEGERVGNVLVGLQIPPAEEAQFRSAADALGYQYVSEGNNEAFRMFLR</sequence>
<dbReference type="Proteomes" id="UP000054558">
    <property type="component" value="Unassembled WGS sequence"/>
</dbReference>
<dbReference type="CDD" id="cd01562">
    <property type="entry name" value="Thr-dehyd"/>
    <property type="match status" value="1"/>
</dbReference>
<name>A0A1Y1IMH2_KLENI</name>
<gene>
    <name evidence="18" type="ORF">KFL_007670020</name>
</gene>
<feature type="domain" description="ACT-like" evidence="17">
    <location>
        <begin position="535"/>
        <end position="607"/>
    </location>
</feature>
<evidence type="ECO:0000259" key="17">
    <source>
        <dbReference type="PROSITE" id="PS51672"/>
    </source>
</evidence>
<keyword evidence="7 15" id="KW-0028">Amino-acid biosynthesis</keyword>
<dbReference type="InterPro" id="IPR000634">
    <property type="entry name" value="Ser/Thr_deHydtase_PyrdxlP-BS"/>
</dbReference>
<feature type="domain" description="ACT-like" evidence="17">
    <location>
        <begin position="629"/>
        <end position="700"/>
    </location>
</feature>
<keyword evidence="14 15" id="KW-0100">Branched-chain amino acid biosynthesis</keyword>
<dbReference type="EC" id="4.3.1.19" evidence="15"/>
<feature type="region of interest" description="Disordered" evidence="16">
    <location>
        <begin position="1"/>
        <end position="22"/>
    </location>
</feature>
<dbReference type="CDD" id="cd04907">
    <property type="entry name" value="ACT_ThrD-I_2"/>
    <property type="match status" value="1"/>
</dbReference>
<comment type="similarity">
    <text evidence="5 15">Belongs to the serine/threonine dehydratase family.</text>
</comment>
<dbReference type="PANTHER" id="PTHR48078:SF11">
    <property type="entry name" value="THREONINE DEHYDRATASE, MITOCHONDRIAL"/>
    <property type="match status" value="1"/>
</dbReference>
<dbReference type="InterPro" id="IPR001721">
    <property type="entry name" value="TD_ACT-like"/>
</dbReference>
<evidence type="ECO:0000256" key="11">
    <source>
        <dbReference type="ARBA" id="ARBA00022898"/>
    </source>
</evidence>
<keyword evidence="11 15" id="KW-0663">Pyridoxal phosphate</keyword>
<dbReference type="STRING" id="105231.A0A1Y1IMH2"/>
<dbReference type="FunFam" id="3.40.50.1100:FF:000008">
    <property type="entry name" value="L-threonine dehydratase"/>
    <property type="match status" value="1"/>
</dbReference>
<organism evidence="18 19">
    <name type="scientific">Klebsormidium nitens</name>
    <name type="common">Green alga</name>
    <name type="synonym">Ulothrix nitens</name>
    <dbReference type="NCBI Taxonomy" id="105231"/>
    <lineage>
        <taxon>Eukaryota</taxon>
        <taxon>Viridiplantae</taxon>
        <taxon>Streptophyta</taxon>
        <taxon>Klebsormidiophyceae</taxon>
        <taxon>Klebsormidiales</taxon>
        <taxon>Klebsormidiaceae</taxon>
        <taxon>Klebsormidium</taxon>
    </lineage>
</organism>
<evidence type="ECO:0000256" key="16">
    <source>
        <dbReference type="SAM" id="MobiDB-lite"/>
    </source>
</evidence>
<keyword evidence="8 15" id="KW-0412">Isoleucine biosynthesis</keyword>
<dbReference type="InterPro" id="IPR045865">
    <property type="entry name" value="ACT-like_dom_sf"/>
</dbReference>
<dbReference type="PANTHER" id="PTHR48078">
    <property type="entry name" value="THREONINE DEHYDRATASE, MITOCHONDRIAL-RELATED"/>
    <property type="match status" value="1"/>
</dbReference>
<evidence type="ECO:0000256" key="14">
    <source>
        <dbReference type="ARBA" id="ARBA00023304"/>
    </source>
</evidence>
<evidence type="ECO:0000256" key="8">
    <source>
        <dbReference type="ARBA" id="ARBA00022624"/>
    </source>
</evidence>
<keyword evidence="12" id="KW-0809">Transit peptide</keyword>
<dbReference type="GO" id="GO:0009097">
    <property type="term" value="P:isoleucine biosynthetic process"/>
    <property type="evidence" value="ECO:0000318"/>
    <property type="project" value="GO_Central"/>
</dbReference>
<comment type="catalytic activity">
    <reaction evidence="1 15">
        <text>L-threonine = 2-oxobutanoate + NH4(+)</text>
        <dbReference type="Rhea" id="RHEA:22108"/>
        <dbReference type="ChEBI" id="CHEBI:16763"/>
        <dbReference type="ChEBI" id="CHEBI:28938"/>
        <dbReference type="ChEBI" id="CHEBI:57926"/>
        <dbReference type="EC" id="4.3.1.19"/>
    </reaction>
</comment>
<protein>
    <recommendedName>
        <fullName evidence="15">Threonine dehydratase</fullName>
        <ecNumber evidence="15">4.3.1.19</ecNumber>
    </recommendedName>
    <alternativeName>
        <fullName evidence="15">Threonine deaminase</fullName>
    </alternativeName>
</protein>
<dbReference type="OMA" id="TRFEYTK"/>
<comment type="pathway">
    <text evidence="4 15">Amino-acid biosynthesis; L-isoleucine biosynthesis; 2-oxobutanoate from L-threonine: step 1/1.</text>
</comment>
<dbReference type="SUPFAM" id="SSF53686">
    <property type="entry name" value="Tryptophan synthase beta subunit-like PLP-dependent enzymes"/>
    <property type="match status" value="1"/>
</dbReference>
<dbReference type="Pfam" id="PF00291">
    <property type="entry name" value="PALP"/>
    <property type="match status" value="1"/>
</dbReference>
<evidence type="ECO:0000256" key="3">
    <source>
        <dbReference type="ARBA" id="ARBA00004229"/>
    </source>
</evidence>
<evidence type="ECO:0000256" key="10">
    <source>
        <dbReference type="ARBA" id="ARBA00022737"/>
    </source>
</evidence>
<dbReference type="Gene3D" id="3.40.1020.10">
    <property type="entry name" value="Biosynthetic Threonine Deaminase, Domain 3"/>
    <property type="match status" value="1"/>
</dbReference>
<evidence type="ECO:0000313" key="18">
    <source>
        <dbReference type="EMBL" id="GAQ91332.1"/>
    </source>
</evidence>
<evidence type="ECO:0000256" key="6">
    <source>
        <dbReference type="ARBA" id="ARBA00022528"/>
    </source>
</evidence>
<comment type="cofactor">
    <cofactor evidence="2 15">
        <name>pyridoxal 5'-phosphate</name>
        <dbReference type="ChEBI" id="CHEBI:597326"/>
    </cofactor>
</comment>
<dbReference type="GO" id="GO:0004794">
    <property type="term" value="F:threonine deaminase activity"/>
    <property type="evidence" value="ECO:0000318"/>
    <property type="project" value="GO_Central"/>
</dbReference>
<dbReference type="InterPro" id="IPR005787">
    <property type="entry name" value="Thr_deHydtase_biosynth"/>
</dbReference>
<keyword evidence="10" id="KW-0677">Repeat</keyword>
<keyword evidence="19" id="KW-1185">Reference proteome</keyword>
<dbReference type="GO" id="GO:0009507">
    <property type="term" value="C:chloroplast"/>
    <property type="evidence" value="ECO:0007669"/>
    <property type="project" value="UniProtKB-SubCell"/>
</dbReference>
<dbReference type="FunFam" id="3.40.1020.10:FF:000003">
    <property type="entry name" value="Threonine dehydratase"/>
    <property type="match status" value="1"/>
</dbReference>
<dbReference type="InterPro" id="IPR001926">
    <property type="entry name" value="TrpB-like_PALP"/>
</dbReference>
<dbReference type="OrthoDB" id="4418812at2759"/>
<dbReference type="PROSITE" id="PS00165">
    <property type="entry name" value="DEHYDRATASE_SER_THR"/>
    <property type="match status" value="1"/>
</dbReference>
<evidence type="ECO:0000256" key="12">
    <source>
        <dbReference type="ARBA" id="ARBA00022946"/>
    </source>
</evidence>
<comment type="subcellular location">
    <subcellularLocation>
        <location evidence="3">Plastid</location>
        <location evidence="3">Chloroplast</location>
    </subcellularLocation>
</comment>